<keyword evidence="2" id="KW-1185">Reference proteome</keyword>
<reference evidence="1 2" key="1">
    <citation type="submission" date="2016-07" db="EMBL/GenBank/DDBJ databases">
        <title>Draft genome of the white-rot fungus Obba rivulosa 3A-2.</title>
        <authorList>
            <consortium name="DOE Joint Genome Institute"/>
            <person name="Miettinen O."/>
            <person name="Riley R."/>
            <person name="Acob R."/>
            <person name="Barry K."/>
            <person name="Cullen D."/>
            <person name="De Vries R."/>
            <person name="Hainaut M."/>
            <person name="Hatakka A."/>
            <person name="Henrissat B."/>
            <person name="Hilden K."/>
            <person name="Kuo R."/>
            <person name="Labutti K."/>
            <person name="Lipzen A."/>
            <person name="Makela M.R."/>
            <person name="Sandor L."/>
            <person name="Spatafora J.W."/>
            <person name="Grigoriev I.V."/>
            <person name="Hibbett D.S."/>
        </authorList>
    </citation>
    <scope>NUCLEOTIDE SEQUENCE [LARGE SCALE GENOMIC DNA]</scope>
    <source>
        <strain evidence="1 2">3A-2</strain>
    </source>
</reference>
<dbReference type="AlphaFoldDB" id="A0A8E2AWN6"/>
<sequence>MCALPFRVDIRELQLVLCGLFAIDVARVAAFKLFQLPYEDKLTALWNVKDWSGDLDF</sequence>
<evidence type="ECO:0000313" key="2">
    <source>
        <dbReference type="Proteomes" id="UP000250043"/>
    </source>
</evidence>
<dbReference type="Proteomes" id="UP000250043">
    <property type="component" value="Unassembled WGS sequence"/>
</dbReference>
<dbReference type="EMBL" id="KV722427">
    <property type="protein sequence ID" value="OCH89447.1"/>
    <property type="molecule type" value="Genomic_DNA"/>
</dbReference>
<evidence type="ECO:0000313" key="1">
    <source>
        <dbReference type="EMBL" id="OCH89447.1"/>
    </source>
</evidence>
<accession>A0A8E2AWN6</accession>
<name>A0A8E2AWN6_9APHY</name>
<organism evidence="1 2">
    <name type="scientific">Obba rivulosa</name>
    <dbReference type="NCBI Taxonomy" id="1052685"/>
    <lineage>
        <taxon>Eukaryota</taxon>
        <taxon>Fungi</taxon>
        <taxon>Dikarya</taxon>
        <taxon>Basidiomycota</taxon>
        <taxon>Agaricomycotina</taxon>
        <taxon>Agaricomycetes</taxon>
        <taxon>Polyporales</taxon>
        <taxon>Gelatoporiaceae</taxon>
        <taxon>Obba</taxon>
    </lineage>
</organism>
<protein>
    <submittedName>
        <fullName evidence="1">Uncharacterized protein</fullName>
    </submittedName>
</protein>
<proteinExistence type="predicted"/>
<gene>
    <name evidence="1" type="ORF">OBBRIDRAFT_794310</name>
</gene>